<dbReference type="GO" id="GO:0009007">
    <property type="term" value="F:site-specific DNA-methyltransferase (adenine-specific) activity"/>
    <property type="evidence" value="ECO:0007669"/>
    <property type="project" value="UniProtKB-EC"/>
</dbReference>
<evidence type="ECO:0000259" key="8">
    <source>
        <dbReference type="Pfam" id="PF02384"/>
    </source>
</evidence>
<dbReference type="GO" id="GO:0009307">
    <property type="term" value="P:DNA restriction-modification system"/>
    <property type="evidence" value="ECO:0007669"/>
    <property type="project" value="UniProtKB-KW"/>
</dbReference>
<evidence type="ECO:0000256" key="7">
    <source>
        <dbReference type="ARBA" id="ARBA00047942"/>
    </source>
</evidence>
<gene>
    <name evidence="10" type="ORF">FH608_049295</name>
</gene>
<evidence type="ECO:0000313" key="10">
    <source>
        <dbReference type="EMBL" id="KAB8183257.1"/>
    </source>
</evidence>
<dbReference type="InterPro" id="IPR038333">
    <property type="entry name" value="T1MK-like_N_sf"/>
</dbReference>
<dbReference type="SUPFAM" id="SSF53335">
    <property type="entry name" value="S-adenosyl-L-methionine-dependent methyltransferases"/>
    <property type="match status" value="1"/>
</dbReference>
<evidence type="ECO:0000256" key="2">
    <source>
        <dbReference type="ARBA" id="ARBA00011900"/>
    </source>
</evidence>
<evidence type="ECO:0000256" key="1">
    <source>
        <dbReference type="ARBA" id="ARBA00006594"/>
    </source>
</evidence>
<keyword evidence="3 10" id="KW-0489">Methyltransferase</keyword>
<dbReference type="InterPro" id="IPR051537">
    <property type="entry name" value="DNA_Adenine_Mtase"/>
</dbReference>
<sequence length="828" mass="92728">MPKLTLSQLERHLFAAADILRGQMEASDYKDYIFGMLFLKRAADEFESARQEVYDAELKRTGSEAEALAAADDPESYPDHFYVPDEARWKTIEGLVSNVGEGLDTALHALETANKDDLNGVVGHIYFNRTIGEGARRVDDRKLRELIRHFGKHRLRNEDFEFPDLLGAAYEYLIGEFADSAGKKGGEFYTPRPVIRMMVRLVDPQPDDSVYDPCAGSGGMLIFAREYVDEHDPDGVAGRRLTLAGQELSGTSWAMAKMNLLLHGIRDASLKQGDTIGDPKHVANGKLVRFTKILSNPPFSINYDKAGATRHFKERFRRGWCPDSSKKADLMFVQHMVSVLEDGGIAATVMPHGVLFRGGVEREIREKLLIDDVIEAVIGLAPNLFYGTGIPGCILVLRSPCGKPREREGKVLFINADREFVAGRAQNHLAFDHVEKIVTTYRQWRQIKGFSRVVSVDDLLKAEANLNIRRWIDNSPPPEPQDVRAHLHGGVPRAEVESAAEAFSAFGIDVFSLFTERDSDYLDFLPEGHETTVARITDIAAPRLNELRNAFDAWWTTHSTSLAVLPETRLLMKARENLLESFGTALAPAGVLDEFARAGIIAQWWGENKYDLKALVADGEPRGFARVIDGWVTTIETMFLPGDGEKSKPAAERRKAFDHPLVVRVMPSFLKRLEELTAEHAEADAEVKAAEARLVELADEDEETDDVLMPSPETGMELLRLELEISALKKRRAVIAKKRKNLEGVFLRELRAEVSTLSTDQERQIVLDIFCDRLSPGLENRAAENLRAIQSWFRKWADKYAVSLDELEDSRAAAAQRLTASLKDLGYV</sequence>
<evidence type="ECO:0000313" key="11">
    <source>
        <dbReference type="Proteomes" id="UP000312512"/>
    </source>
</evidence>
<proteinExistence type="inferred from homology"/>
<dbReference type="InterPro" id="IPR022749">
    <property type="entry name" value="D12N6_MeTrfase_N"/>
</dbReference>
<reference evidence="10 11" key="1">
    <citation type="submission" date="2019-10" db="EMBL/GenBank/DDBJ databases">
        <title>Nonomuraea sp. nov., isolated from Phyllanthus amarus.</title>
        <authorList>
            <person name="Klykleung N."/>
            <person name="Tanasupawat S."/>
        </authorList>
    </citation>
    <scope>NUCLEOTIDE SEQUENCE [LARGE SCALE GENOMIC DNA]</scope>
    <source>
        <strain evidence="10 11">PA1-10</strain>
    </source>
</reference>
<dbReference type="PRINTS" id="PR00507">
    <property type="entry name" value="N12N6MTFRASE"/>
</dbReference>
<dbReference type="GO" id="GO:0008170">
    <property type="term" value="F:N-methyltransferase activity"/>
    <property type="evidence" value="ECO:0007669"/>
    <property type="project" value="InterPro"/>
</dbReference>
<dbReference type="AlphaFoldDB" id="A0A5C4UYZ6"/>
<evidence type="ECO:0000256" key="4">
    <source>
        <dbReference type="ARBA" id="ARBA00022679"/>
    </source>
</evidence>
<comment type="catalytic activity">
    <reaction evidence="7">
        <text>a 2'-deoxyadenosine in DNA + S-adenosyl-L-methionine = an N(6)-methyl-2'-deoxyadenosine in DNA + S-adenosyl-L-homocysteine + H(+)</text>
        <dbReference type="Rhea" id="RHEA:15197"/>
        <dbReference type="Rhea" id="RHEA-COMP:12418"/>
        <dbReference type="Rhea" id="RHEA-COMP:12419"/>
        <dbReference type="ChEBI" id="CHEBI:15378"/>
        <dbReference type="ChEBI" id="CHEBI:57856"/>
        <dbReference type="ChEBI" id="CHEBI:59789"/>
        <dbReference type="ChEBI" id="CHEBI:90615"/>
        <dbReference type="ChEBI" id="CHEBI:90616"/>
        <dbReference type="EC" id="2.1.1.72"/>
    </reaction>
</comment>
<dbReference type="EMBL" id="VDLX02000037">
    <property type="protein sequence ID" value="KAB8183257.1"/>
    <property type="molecule type" value="Genomic_DNA"/>
</dbReference>
<organism evidence="10 11">
    <name type="scientific">Nonomuraea phyllanthi</name>
    <dbReference type="NCBI Taxonomy" id="2219224"/>
    <lineage>
        <taxon>Bacteria</taxon>
        <taxon>Bacillati</taxon>
        <taxon>Actinomycetota</taxon>
        <taxon>Actinomycetes</taxon>
        <taxon>Streptosporangiales</taxon>
        <taxon>Streptosporangiaceae</taxon>
        <taxon>Nonomuraea</taxon>
    </lineage>
</organism>
<protein>
    <recommendedName>
        <fullName evidence="2">site-specific DNA-methyltransferase (adenine-specific)</fullName>
        <ecNumber evidence="2">2.1.1.72</ecNumber>
    </recommendedName>
</protein>
<evidence type="ECO:0000256" key="6">
    <source>
        <dbReference type="ARBA" id="ARBA00022747"/>
    </source>
</evidence>
<evidence type="ECO:0000256" key="3">
    <source>
        <dbReference type="ARBA" id="ARBA00022603"/>
    </source>
</evidence>
<keyword evidence="11" id="KW-1185">Reference proteome</keyword>
<dbReference type="RefSeq" id="WP_139638143.1">
    <property type="nucleotide sequence ID" value="NZ_VDLX02000037.1"/>
</dbReference>
<dbReference type="GO" id="GO:0032259">
    <property type="term" value="P:methylation"/>
    <property type="evidence" value="ECO:0007669"/>
    <property type="project" value="UniProtKB-KW"/>
</dbReference>
<dbReference type="InterPro" id="IPR029063">
    <property type="entry name" value="SAM-dependent_MTases_sf"/>
</dbReference>
<dbReference type="Gene3D" id="1.20.1260.30">
    <property type="match status" value="1"/>
</dbReference>
<dbReference type="PANTHER" id="PTHR42933">
    <property type="entry name" value="SLR6095 PROTEIN"/>
    <property type="match status" value="1"/>
</dbReference>
<dbReference type="PANTHER" id="PTHR42933:SF3">
    <property type="entry name" value="TYPE I RESTRICTION ENZYME MJAVIII METHYLASE SUBUNIT"/>
    <property type="match status" value="1"/>
</dbReference>
<evidence type="ECO:0000259" key="9">
    <source>
        <dbReference type="Pfam" id="PF12161"/>
    </source>
</evidence>
<accession>A0A5C4UYZ6</accession>
<dbReference type="Proteomes" id="UP000312512">
    <property type="component" value="Unassembled WGS sequence"/>
</dbReference>
<dbReference type="EC" id="2.1.1.72" evidence="2"/>
<dbReference type="OrthoDB" id="9784823at2"/>
<dbReference type="GO" id="GO:0003677">
    <property type="term" value="F:DNA binding"/>
    <property type="evidence" value="ECO:0007669"/>
    <property type="project" value="InterPro"/>
</dbReference>
<comment type="similarity">
    <text evidence="1">Belongs to the N(4)/N(6)-methyltransferase family.</text>
</comment>
<feature type="domain" description="N6 adenine-specific DNA methyltransferase N-terminal" evidence="9">
    <location>
        <begin position="9"/>
        <end position="150"/>
    </location>
</feature>
<comment type="caution">
    <text evidence="10">The sequence shown here is derived from an EMBL/GenBank/DDBJ whole genome shotgun (WGS) entry which is preliminary data.</text>
</comment>
<dbReference type="Pfam" id="PF02384">
    <property type="entry name" value="N6_Mtase"/>
    <property type="match status" value="1"/>
</dbReference>
<dbReference type="Gene3D" id="3.40.50.150">
    <property type="entry name" value="Vaccinia Virus protein VP39"/>
    <property type="match status" value="1"/>
</dbReference>
<name>A0A5C4UYZ6_9ACTN</name>
<keyword evidence="4" id="KW-0808">Transferase</keyword>
<dbReference type="Pfam" id="PF12161">
    <property type="entry name" value="HsdM_N"/>
    <property type="match status" value="1"/>
</dbReference>
<keyword evidence="5" id="KW-0949">S-adenosyl-L-methionine</keyword>
<keyword evidence="6" id="KW-0680">Restriction system</keyword>
<dbReference type="InterPro" id="IPR003356">
    <property type="entry name" value="DNA_methylase_A-5"/>
</dbReference>
<feature type="domain" description="DNA methylase adenine-specific" evidence="8">
    <location>
        <begin position="164"/>
        <end position="474"/>
    </location>
</feature>
<evidence type="ECO:0000256" key="5">
    <source>
        <dbReference type="ARBA" id="ARBA00022691"/>
    </source>
</evidence>